<accession>A0A7J6CPN2</accession>
<feature type="compositionally biased region" description="Polar residues" evidence="1">
    <location>
        <begin position="53"/>
        <end position="63"/>
    </location>
</feature>
<dbReference type="Proteomes" id="UP000579812">
    <property type="component" value="Unassembled WGS sequence"/>
</dbReference>
<comment type="caution">
    <text evidence="2">The sequence shown here is derived from an EMBL/GenBank/DDBJ whole genome shotgun (WGS) entry which is preliminary data.</text>
</comment>
<keyword evidence="3" id="KW-1185">Reference proteome</keyword>
<dbReference type="AlphaFoldDB" id="A0A7J6CPN2"/>
<evidence type="ECO:0000256" key="1">
    <source>
        <dbReference type="SAM" id="MobiDB-lite"/>
    </source>
</evidence>
<sequence length="88" mass="9873">MCREIRPTGPASVLAQRQSGERTAHRVPASVLTQRQSGEFPFECAAREEATEHSSWNAKTGTWEQRIGETRGREGTDEKSNCLVWDLV</sequence>
<evidence type="ECO:0000313" key="2">
    <source>
        <dbReference type="EMBL" id="KAF4109289.1"/>
    </source>
</evidence>
<protein>
    <submittedName>
        <fullName evidence="2">Uncharacterized protein</fullName>
    </submittedName>
</protein>
<organism evidence="2 3">
    <name type="scientific">Onychostoma macrolepis</name>
    <dbReference type="NCBI Taxonomy" id="369639"/>
    <lineage>
        <taxon>Eukaryota</taxon>
        <taxon>Metazoa</taxon>
        <taxon>Chordata</taxon>
        <taxon>Craniata</taxon>
        <taxon>Vertebrata</taxon>
        <taxon>Euteleostomi</taxon>
        <taxon>Actinopterygii</taxon>
        <taxon>Neopterygii</taxon>
        <taxon>Teleostei</taxon>
        <taxon>Ostariophysi</taxon>
        <taxon>Cypriniformes</taxon>
        <taxon>Cyprinidae</taxon>
        <taxon>Acrossocheilinae</taxon>
        <taxon>Onychostoma</taxon>
    </lineage>
</organism>
<name>A0A7J6CPN2_9TELE</name>
<proteinExistence type="predicted"/>
<gene>
    <name evidence="2" type="ORF">G5714_010362</name>
</gene>
<feature type="region of interest" description="Disordered" evidence="1">
    <location>
        <begin position="48"/>
        <end position="80"/>
    </location>
</feature>
<reference evidence="2 3" key="1">
    <citation type="submission" date="2020-04" db="EMBL/GenBank/DDBJ databases">
        <title>Chromosome-level genome assembly of a cyprinid fish Onychostoma macrolepis by integration of Nanopore Sequencing, Bionano and Hi-C technology.</title>
        <authorList>
            <person name="Wang D."/>
        </authorList>
    </citation>
    <scope>NUCLEOTIDE SEQUENCE [LARGE SCALE GENOMIC DNA]</scope>
    <source>
        <strain evidence="2">SWU-2019</strain>
        <tissue evidence="2">Muscle</tissue>
    </source>
</reference>
<feature type="compositionally biased region" description="Basic and acidic residues" evidence="1">
    <location>
        <begin position="66"/>
        <end position="80"/>
    </location>
</feature>
<evidence type="ECO:0000313" key="3">
    <source>
        <dbReference type="Proteomes" id="UP000579812"/>
    </source>
</evidence>
<dbReference type="EMBL" id="JAAMOB010000009">
    <property type="protein sequence ID" value="KAF4109289.1"/>
    <property type="molecule type" value="Genomic_DNA"/>
</dbReference>
<feature type="region of interest" description="Disordered" evidence="1">
    <location>
        <begin position="1"/>
        <end position="32"/>
    </location>
</feature>